<gene>
    <name evidence="2" type="ORF">HWN36_10095</name>
</gene>
<keyword evidence="3" id="KW-1185">Reference proteome</keyword>
<feature type="transmembrane region" description="Helical" evidence="1">
    <location>
        <begin position="21"/>
        <end position="42"/>
    </location>
</feature>
<keyword evidence="1" id="KW-1133">Transmembrane helix</keyword>
<evidence type="ECO:0000313" key="2">
    <source>
        <dbReference type="EMBL" id="NVO67651.1"/>
    </source>
</evidence>
<dbReference type="RefSeq" id="WP_176789215.1">
    <property type="nucleotide sequence ID" value="NZ_JABXWR010000001.1"/>
</dbReference>
<sequence>MVAKPQKRTPETKSSGKRTRTQLIMLVFGVLFAIAMVGSYLAPAMGIFKSVKPGDSAIIDYTIRDAAGVAVLTTSQIVLVDTYNSGDVSFLTSQMSLVGGANASSRVTAVPIYLPDGTTADFALLESDVTDLTNGILGMHEQESKTIPLTLSDLPQQMSATSADQMGINFTESQVGDRFTIAMTITDDPTIFTDPENEISYIRVGTITGKTNDTLLVNFGYSTAEVKVLSIAQA</sequence>
<keyword evidence="1" id="KW-0812">Transmembrane</keyword>
<dbReference type="EMBL" id="JABXWR010000001">
    <property type="protein sequence ID" value="NVO67651.1"/>
    <property type="molecule type" value="Genomic_DNA"/>
</dbReference>
<proteinExistence type="predicted"/>
<comment type="caution">
    <text evidence="2">The sequence shown here is derived from an EMBL/GenBank/DDBJ whole genome shotgun (WGS) entry which is preliminary data.</text>
</comment>
<dbReference type="Proteomes" id="UP000570823">
    <property type="component" value="Unassembled WGS sequence"/>
</dbReference>
<evidence type="ECO:0000313" key="3">
    <source>
        <dbReference type="Proteomes" id="UP000570823"/>
    </source>
</evidence>
<evidence type="ECO:0000256" key="1">
    <source>
        <dbReference type="SAM" id="Phobius"/>
    </source>
</evidence>
<reference evidence="2 3" key="1">
    <citation type="submission" date="2020-06" db="EMBL/GenBank/DDBJ databases">
        <title>Methanofollis fontis sp. nov., a methanogen isolated from marine sediments near a cold seep at Four-Way Closure Ridge offshore southwestern Taiwan.</title>
        <authorList>
            <person name="Chen S.-C."/>
            <person name="Teng N.-H."/>
            <person name="Lin Y.-S."/>
            <person name="Lai M.-C."/>
            <person name="Chen H.-H."/>
            <person name="Wang C.-C."/>
        </authorList>
    </citation>
    <scope>NUCLEOTIDE SEQUENCE [LARGE SCALE GENOMIC DNA]</scope>
    <source>
        <strain evidence="2 3">DSM 2702</strain>
    </source>
</reference>
<keyword evidence="1" id="KW-0472">Membrane</keyword>
<organism evidence="2 3">
    <name type="scientific">Methanofollis tationis</name>
    <dbReference type="NCBI Taxonomy" id="81417"/>
    <lineage>
        <taxon>Archaea</taxon>
        <taxon>Methanobacteriati</taxon>
        <taxon>Methanobacteriota</taxon>
        <taxon>Stenosarchaea group</taxon>
        <taxon>Methanomicrobia</taxon>
        <taxon>Methanomicrobiales</taxon>
        <taxon>Methanomicrobiaceae</taxon>
        <taxon>Methanofollis</taxon>
    </lineage>
</organism>
<protein>
    <submittedName>
        <fullName evidence="2">Uncharacterized protein</fullName>
    </submittedName>
</protein>
<name>A0A7K4HQX1_9EURY</name>
<dbReference type="AlphaFoldDB" id="A0A7K4HQX1"/>
<dbReference type="OrthoDB" id="110609at2157"/>
<accession>A0A7K4HQX1</accession>